<dbReference type="InterPro" id="IPR020843">
    <property type="entry name" value="ER"/>
</dbReference>
<dbReference type="InterPro" id="IPR051603">
    <property type="entry name" value="Zinc-ADH_QOR/CCCR"/>
</dbReference>
<dbReference type="Pfam" id="PF00107">
    <property type="entry name" value="ADH_zinc_N"/>
    <property type="match status" value="1"/>
</dbReference>
<feature type="domain" description="Enoyl reductase (ER)" evidence="2">
    <location>
        <begin position="19"/>
        <end position="331"/>
    </location>
</feature>
<evidence type="ECO:0000256" key="1">
    <source>
        <dbReference type="ARBA" id="ARBA00022857"/>
    </source>
</evidence>
<dbReference type="InterPro" id="IPR036291">
    <property type="entry name" value="NAD(P)-bd_dom_sf"/>
</dbReference>
<reference evidence="3 4" key="1">
    <citation type="submission" date="2022-07" db="EMBL/GenBank/DDBJ databases">
        <authorList>
            <person name="Li W.-J."/>
            <person name="Deng Q.-Q."/>
        </authorList>
    </citation>
    <scope>NUCLEOTIDE SEQUENCE [LARGE SCALE GENOMIC DNA]</scope>
    <source>
        <strain evidence="3 4">SYSU M60028</strain>
    </source>
</reference>
<dbReference type="Proteomes" id="UP001205890">
    <property type="component" value="Unassembled WGS sequence"/>
</dbReference>
<dbReference type="InterPro" id="IPR013154">
    <property type="entry name" value="ADH-like_N"/>
</dbReference>
<keyword evidence="4" id="KW-1185">Reference proteome</keyword>
<comment type="caution">
    <text evidence="3">The sequence shown here is derived from an EMBL/GenBank/DDBJ whole genome shotgun (WGS) entry which is preliminary data.</text>
</comment>
<dbReference type="SUPFAM" id="SSF50129">
    <property type="entry name" value="GroES-like"/>
    <property type="match status" value="1"/>
</dbReference>
<dbReference type="EMBL" id="JANCLU010000020">
    <property type="protein sequence ID" value="MCP8940373.1"/>
    <property type="molecule type" value="Genomic_DNA"/>
</dbReference>
<evidence type="ECO:0000313" key="4">
    <source>
        <dbReference type="Proteomes" id="UP001205890"/>
    </source>
</evidence>
<dbReference type="InterPro" id="IPR013149">
    <property type="entry name" value="ADH-like_C"/>
</dbReference>
<evidence type="ECO:0000313" key="3">
    <source>
        <dbReference type="EMBL" id="MCP8940373.1"/>
    </source>
</evidence>
<dbReference type="SMART" id="SM00829">
    <property type="entry name" value="PKS_ER"/>
    <property type="match status" value="1"/>
</dbReference>
<dbReference type="Pfam" id="PF08240">
    <property type="entry name" value="ADH_N"/>
    <property type="match status" value="1"/>
</dbReference>
<dbReference type="Gene3D" id="3.40.50.720">
    <property type="entry name" value="NAD(P)-binding Rossmann-like Domain"/>
    <property type="match status" value="1"/>
</dbReference>
<evidence type="ECO:0000259" key="2">
    <source>
        <dbReference type="SMART" id="SM00829"/>
    </source>
</evidence>
<dbReference type="PANTHER" id="PTHR44154">
    <property type="entry name" value="QUINONE OXIDOREDUCTASE"/>
    <property type="match status" value="1"/>
</dbReference>
<dbReference type="CDD" id="cd08253">
    <property type="entry name" value="zeta_crystallin"/>
    <property type="match status" value="1"/>
</dbReference>
<keyword evidence="1" id="KW-0521">NADP</keyword>
<gene>
    <name evidence="3" type="ORF">NK718_17740</name>
</gene>
<proteinExistence type="predicted"/>
<protein>
    <submittedName>
        <fullName evidence="3">NADPH:quinone reductase</fullName>
    </submittedName>
</protein>
<dbReference type="SUPFAM" id="SSF51735">
    <property type="entry name" value="NAD(P)-binding Rossmann-fold domains"/>
    <property type="match status" value="1"/>
</dbReference>
<dbReference type="RefSeq" id="WP_254745020.1">
    <property type="nucleotide sequence ID" value="NZ_JANCLU010000020.1"/>
</dbReference>
<name>A0ABT1LHM5_9HYPH</name>
<dbReference type="Gene3D" id="3.90.180.10">
    <property type="entry name" value="Medium-chain alcohol dehydrogenases, catalytic domain"/>
    <property type="match status" value="1"/>
</dbReference>
<organism evidence="3 4">
    <name type="scientific">Alsobacter ponti</name>
    <dbReference type="NCBI Taxonomy" id="2962936"/>
    <lineage>
        <taxon>Bacteria</taxon>
        <taxon>Pseudomonadati</taxon>
        <taxon>Pseudomonadota</taxon>
        <taxon>Alphaproteobacteria</taxon>
        <taxon>Hyphomicrobiales</taxon>
        <taxon>Alsobacteraceae</taxon>
        <taxon>Alsobacter</taxon>
    </lineage>
</organism>
<sequence>MPHGSDATSRYAYYDETGAARDVIGLAARPVPRPGEGEVLVEVHRSGINPSDTKRRAGWASYKPRSPRMVLHCDGAGVIVAVGEGVPASRVGERVWLWNAETEGQGTAADHCVVPSGHAVTLPEPASFDVGACLGVPACTAHRAVFADGPVEGQTVLVQGGAGAVGAYAVQFARRAGARVIATGSTPEKRQVALDLGAHVALDYRGPDAAAAILDANGGRGVDRVVEVDLGENLALDLAVAGLNATIASYSSTRVREFAFPYYAIAPKGLNFRIVQGYCLPERAREEAIRDIGAALAEGWLVHRIGAVFPLEEIVAAHEAAERGDSGKVLVALR</sequence>
<accession>A0ABT1LHM5</accession>
<dbReference type="PANTHER" id="PTHR44154:SF1">
    <property type="entry name" value="QUINONE OXIDOREDUCTASE"/>
    <property type="match status" value="1"/>
</dbReference>
<dbReference type="InterPro" id="IPR011032">
    <property type="entry name" value="GroES-like_sf"/>
</dbReference>